<evidence type="ECO:0000313" key="2">
    <source>
        <dbReference type="Proteomes" id="UP000718821"/>
    </source>
</evidence>
<feature type="non-terminal residue" evidence="1">
    <location>
        <position position="157"/>
    </location>
</feature>
<evidence type="ECO:0000313" key="1">
    <source>
        <dbReference type="EMBL" id="MBM6700587.1"/>
    </source>
</evidence>
<comment type="caution">
    <text evidence="1">The sequence shown here is derived from an EMBL/GenBank/DDBJ whole genome shotgun (WGS) entry which is preliminary data.</text>
</comment>
<organism evidence="1 2">
    <name type="scientific">Bifidobacterium pullorum subsp. saeculare</name>
    <dbReference type="NCBI Taxonomy" id="78257"/>
    <lineage>
        <taxon>Bacteria</taxon>
        <taxon>Bacillati</taxon>
        <taxon>Actinomycetota</taxon>
        <taxon>Actinomycetes</taxon>
        <taxon>Bifidobacteriales</taxon>
        <taxon>Bifidobacteriaceae</taxon>
        <taxon>Bifidobacterium</taxon>
    </lineage>
</organism>
<dbReference type="AlphaFoldDB" id="A0A938X1J6"/>
<gene>
    <name evidence="1" type="ORF">H7U32_09915</name>
</gene>
<reference evidence="1" key="1">
    <citation type="submission" date="2020-08" db="EMBL/GenBank/DDBJ databases">
        <authorList>
            <person name="Cejkova D."/>
            <person name="Kubasova T."/>
            <person name="Jahodarova E."/>
            <person name="Rychlik I."/>
        </authorList>
    </citation>
    <scope>NUCLEOTIDE SEQUENCE</scope>
    <source>
        <strain evidence="1">An836</strain>
    </source>
</reference>
<accession>A0A938X1J6</accession>
<feature type="non-terminal residue" evidence="1">
    <location>
        <position position="1"/>
    </location>
</feature>
<dbReference type="EMBL" id="JACLYU010000160">
    <property type="protein sequence ID" value="MBM6700587.1"/>
    <property type="molecule type" value="Genomic_DNA"/>
</dbReference>
<protein>
    <submittedName>
        <fullName evidence="1">IS21 family transposase</fullName>
    </submittedName>
</protein>
<keyword evidence="2" id="KW-1185">Reference proteome</keyword>
<sequence length="157" mass="18061">LNLSALDWCDEQNTTFHRGLGIPQDIHRERCGSVVTKLNDSPELLLYLCPERRISFDGFVNYEGRRFGVPYAYGGKTARVMRNGSCLYIYSADMARLLATHEVTWAYQDSFCANQYAFPEQPEEFPSMPVKTVIRQLPQTSTDLSLEKFNFTKEDDE</sequence>
<dbReference type="Proteomes" id="UP000718821">
    <property type="component" value="Unassembled WGS sequence"/>
</dbReference>
<reference evidence="1" key="2">
    <citation type="journal article" date="2021" name="Sci. Rep.">
        <title>The distribution of antibiotic resistance genes in chicken gut microbiota commensals.</title>
        <authorList>
            <person name="Juricova H."/>
            <person name="Matiasovicova J."/>
            <person name="Kubasova T."/>
            <person name="Cejkova D."/>
            <person name="Rychlik I."/>
        </authorList>
    </citation>
    <scope>NUCLEOTIDE SEQUENCE</scope>
    <source>
        <strain evidence="1">An836</strain>
    </source>
</reference>
<name>A0A938X1J6_9BIFI</name>
<proteinExistence type="predicted"/>